<keyword evidence="3" id="KW-1185">Reference proteome</keyword>
<proteinExistence type="predicted"/>
<sequence length="91" mass="9693">MGDDPEEVRRVTAMLAQLPGIAFTGTAPNRRGPGLRAYGAVAVPSSMPPSYRLDDLLAGVTDANRHGEFPAIGKPDDPPATRRGVRGRRAR</sequence>
<dbReference type="EMBL" id="CP012401">
    <property type="protein sequence ID" value="ALG69973.1"/>
    <property type="molecule type" value="Genomic_DNA"/>
</dbReference>
<name>A0AAC8VUT9_9PROT</name>
<feature type="region of interest" description="Disordered" evidence="1">
    <location>
        <begin position="67"/>
        <end position="91"/>
    </location>
</feature>
<dbReference type="AlphaFoldDB" id="A0AAC8VUT9"/>
<evidence type="ECO:0000313" key="2">
    <source>
        <dbReference type="EMBL" id="ALG69973.1"/>
    </source>
</evidence>
<evidence type="ECO:0000313" key="3">
    <source>
        <dbReference type="Proteomes" id="UP000069935"/>
    </source>
</evidence>
<dbReference type="KEGG" id="ati:AL072_02470"/>
<dbReference type="Proteomes" id="UP000069935">
    <property type="component" value="Chromosome 1"/>
</dbReference>
<organism evidence="2 3">
    <name type="scientific">Azospirillum thiophilum</name>
    <dbReference type="NCBI Taxonomy" id="528244"/>
    <lineage>
        <taxon>Bacteria</taxon>
        <taxon>Pseudomonadati</taxon>
        <taxon>Pseudomonadota</taxon>
        <taxon>Alphaproteobacteria</taxon>
        <taxon>Rhodospirillales</taxon>
        <taxon>Azospirillaceae</taxon>
        <taxon>Azospirillum</taxon>
    </lineage>
</organism>
<protein>
    <submittedName>
        <fullName evidence="2">Uncharacterized protein</fullName>
    </submittedName>
</protein>
<feature type="compositionally biased region" description="Basic and acidic residues" evidence="1">
    <location>
        <begin position="67"/>
        <end position="80"/>
    </location>
</feature>
<evidence type="ECO:0000256" key="1">
    <source>
        <dbReference type="SAM" id="MobiDB-lite"/>
    </source>
</evidence>
<reference evidence="2 3" key="2">
    <citation type="journal article" date="2016" name="Genome Announc.">
        <title>Complete Genome Sequence of a Strain of Azospirillum thiophilum Isolated from a Sulfide Spring.</title>
        <authorList>
            <person name="Fomenkov A."/>
            <person name="Vincze T."/>
            <person name="Grabovich M."/>
            <person name="Anton B.P."/>
            <person name="Dubinina G."/>
            <person name="Orlova M."/>
            <person name="Belousova E."/>
            <person name="Roberts R.J."/>
        </authorList>
    </citation>
    <scope>NUCLEOTIDE SEQUENCE [LARGE SCALE GENOMIC DNA]</scope>
    <source>
        <strain evidence="2 3">BV-S</strain>
    </source>
</reference>
<accession>A0AAC8VUT9</accession>
<gene>
    <name evidence="2" type="ORF">AL072_02470</name>
</gene>
<reference evidence="3" key="1">
    <citation type="submission" date="2015-08" db="EMBL/GenBank/DDBJ databases">
        <title>Complete Genome Sequence of Azospirillum thiophilum BV-S.</title>
        <authorList>
            <person name="Fomenkov A."/>
            <person name="Vincze T."/>
            <person name="Grabovich M."/>
            <person name="Dubinina G."/>
            <person name="Orlova M."/>
            <person name="Belousova E."/>
            <person name="Roberts R.J."/>
        </authorList>
    </citation>
    <scope>NUCLEOTIDE SEQUENCE [LARGE SCALE GENOMIC DNA]</scope>
    <source>
        <strain evidence="3">BV-S</strain>
    </source>
</reference>